<dbReference type="EMBL" id="JXJN01022408">
    <property type="status" value="NOT_ANNOTATED_CDS"/>
    <property type="molecule type" value="Genomic_DNA"/>
</dbReference>
<reference evidence="2" key="1">
    <citation type="submission" date="2015-01" db="EMBL/GenBank/DDBJ databases">
        <authorList>
            <person name="Aksoy S."/>
            <person name="Warren W."/>
            <person name="Wilson R.K."/>
        </authorList>
    </citation>
    <scope>NUCLEOTIDE SEQUENCE [LARGE SCALE GENOMIC DNA]</scope>
    <source>
        <strain evidence="2">IAEA</strain>
    </source>
</reference>
<reference evidence="1" key="2">
    <citation type="submission" date="2020-05" db="UniProtKB">
        <authorList>
            <consortium name="EnsemblMetazoa"/>
        </authorList>
    </citation>
    <scope>IDENTIFICATION</scope>
    <source>
        <strain evidence="1">IAEA</strain>
    </source>
</reference>
<keyword evidence="2" id="KW-1185">Reference proteome</keyword>
<dbReference type="Proteomes" id="UP000092460">
    <property type="component" value="Unassembled WGS sequence"/>
</dbReference>
<dbReference type="AlphaFoldDB" id="A0A1B0BXY4"/>
<accession>A0A1B0BXY4</accession>
<protein>
    <submittedName>
        <fullName evidence="1">Uncharacterized protein</fullName>
    </submittedName>
</protein>
<sequence length="122" mass="14122">MNFNKNSNTLSVGCSENRSTAGIGPHERDFETTLFDLTWKTDSRFLDMLTQCMQTQVAAYLEEQITQIFDLILNFKFRFRLRVIDVVSAFAKYEIIMNVPSNNKSFFDGFLICLLMPTIEDV</sequence>
<proteinExistence type="predicted"/>
<evidence type="ECO:0000313" key="2">
    <source>
        <dbReference type="Proteomes" id="UP000092460"/>
    </source>
</evidence>
<evidence type="ECO:0000313" key="1">
    <source>
        <dbReference type="EnsemblMetazoa" id="GPPI043823-PA"/>
    </source>
</evidence>
<dbReference type="VEuPathDB" id="VectorBase:GPPI043823"/>
<name>A0A1B0BXY4_9MUSC</name>
<dbReference type="EnsemblMetazoa" id="GPPI043823-RA">
    <property type="protein sequence ID" value="GPPI043823-PA"/>
    <property type="gene ID" value="GPPI043823"/>
</dbReference>
<organism evidence="1 2">
    <name type="scientific">Glossina palpalis gambiensis</name>
    <dbReference type="NCBI Taxonomy" id="67801"/>
    <lineage>
        <taxon>Eukaryota</taxon>
        <taxon>Metazoa</taxon>
        <taxon>Ecdysozoa</taxon>
        <taxon>Arthropoda</taxon>
        <taxon>Hexapoda</taxon>
        <taxon>Insecta</taxon>
        <taxon>Pterygota</taxon>
        <taxon>Neoptera</taxon>
        <taxon>Endopterygota</taxon>
        <taxon>Diptera</taxon>
        <taxon>Brachycera</taxon>
        <taxon>Muscomorpha</taxon>
        <taxon>Hippoboscoidea</taxon>
        <taxon>Glossinidae</taxon>
        <taxon>Glossina</taxon>
    </lineage>
</organism>